<gene>
    <name evidence="2" type="ORF">JS278_02358</name>
</gene>
<dbReference type="EMBL" id="CP025198">
    <property type="protein sequence ID" value="AXE39499.1"/>
    <property type="molecule type" value="Genomic_DNA"/>
</dbReference>
<dbReference type="InterPro" id="IPR045713">
    <property type="entry name" value="DUF6069"/>
</dbReference>
<protein>
    <recommendedName>
        <fullName evidence="4">Transmembrane protein</fullName>
    </recommendedName>
</protein>
<sequence>MTGSRKTNPSESRLWINDLVIVAAAVVCAMITWLLTARLGGIGLAVTLRHGTVQTVSGGDVALMAAVAAIIGLLVLRGLEWVSALGLRIWTIGAVVLAAVSLLGTLGAGSAAATGALMALHGVVAAVVIVGGHRAHRARTRRPR</sequence>
<dbReference type="AlphaFoldDB" id="A0A344UW51"/>
<evidence type="ECO:0000313" key="3">
    <source>
        <dbReference type="Proteomes" id="UP000251995"/>
    </source>
</evidence>
<feature type="transmembrane region" description="Helical" evidence="1">
    <location>
        <begin position="14"/>
        <end position="35"/>
    </location>
</feature>
<name>A0A344UW51_9ACTN</name>
<keyword evidence="1" id="KW-0472">Membrane</keyword>
<dbReference type="Pfam" id="PF19545">
    <property type="entry name" value="DUF6069"/>
    <property type="match status" value="1"/>
</dbReference>
<accession>A0A344UW51</accession>
<keyword evidence="1" id="KW-0812">Transmembrane</keyword>
<feature type="transmembrane region" description="Helical" evidence="1">
    <location>
        <begin position="112"/>
        <end position="132"/>
    </location>
</feature>
<evidence type="ECO:0000256" key="1">
    <source>
        <dbReference type="SAM" id="Phobius"/>
    </source>
</evidence>
<evidence type="ECO:0000313" key="2">
    <source>
        <dbReference type="EMBL" id="AXE39499.1"/>
    </source>
</evidence>
<keyword evidence="3" id="KW-1185">Reference proteome</keyword>
<reference evidence="2 3" key="1">
    <citation type="submission" date="2017-12" db="EMBL/GenBank/DDBJ databases">
        <title>The whole genome sequence of the Acidipropionibacterium virtanenii sp. nov. type strain JS278.</title>
        <authorList>
            <person name="Laine P."/>
            <person name="Deptula P."/>
            <person name="Varmanen P."/>
            <person name="Auvinen P."/>
        </authorList>
    </citation>
    <scope>NUCLEOTIDE SEQUENCE [LARGE SCALE GENOMIC DNA]</scope>
    <source>
        <strain evidence="2 3">JS278</strain>
    </source>
</reference>
<organism evidence="2 3">
    <name type="scientific">Acidipropionibacterium virtanenii</name>
    <dbReference type="NCBI Taxonomy" id="2057246"/>
    <lineage>
        <taxon>Bacteria</taxon>
        <taxon>Bacillati</taxon>
        <taxon>Actinomycetota</taxon>
        <taxon>Actinomycetes</taxon>
        <taxon>Propionibacteriales</taxon>
        <taxon>Propionibacteriaceae</taxon>
        <taxon>Acidipropionibacterium</taxon>
    </lineage>
</organism>
<keyword evidence="1" id="KW-1133">Transmembrane helix</keyword>
<dbReference type="Proteomes" id="UP000251995">
    <property type="component" value="Chromosome"/>
</dbReference>
<evidence type="ECO:0008006" key="4">
    <source>
        <dbReference type="Google" id="ProtNLM"/>
    </source>
</evidence>
<feature type="transmembrane region" description="Helical" evidence="1">
    <location>
        <begin position="87"/>
        <end position="106"/>
    </location>
</feature>
<dbReference type="KEGG" id="acij:JS278_02358"/>
<feature type="transmembrane region" description="Helical" evidence="1">
    <location>
        <begin position="55"/>
        <end position="75"/>
    </location>
</feature>
<dbReference type="RefSeq" id="WP_114045366.1">
    <property type="nucleotide sequence ID" value="NZ_CP025198.1"/>
</dbReference>
<proteinExistence type="predicted"/>